<reference evidence="1 2" key="1">
    <citation type="submission" date="2020-08" db="EMBL/GenBank/DDBJ databases">
        <title>Genomic Encyclopedia of Type Strains, Phase IV (KMG-IV): sequencing the most valuable type-strain genomes for metagenomic binning, comparative biology and taxonomic classification.</title>
        <authorList>
            <person name="Goeker M."/>
        </authorList>
    </citation>
    <scope>NUCLEOTIDE SEQUENCE [LARGE SCALE GENOMIC DNA]</scope>
    <source>
        <strain evidence="1 2">DSM 25079</strain>
    </source>
</reference>
<keyword evidence="2" id="KW-1185">Reference proteome</keyword>
<organism evidence="1 2">
    <name type="scientific">Sphingobium boeckii</name>
    <dbReference type="NCBI Taxonomy" id="1082345"/>
    <lineage>
        <taxon>Bacteria</taxon>
        <taxon>Pseudomonadati</taxon>
        <taxon>Pseudomonadota</taxon>
        <taxon>Alphaproteobacteria</taxon>
        <taxon>Sphingomonadales</taxon>
        <taxon>Sphingomonadaceae</taxon>
        <taxon>Sphingobium</taxon>
    </lineage>
</organism>
<sequence>MTYRLGVDVGGTFTDLLLFEAESGSFWRHKT</sequence>
<dbReference type="AlphaFoldDB" id="A0A7W9EHF1"/>
<protein>
    <submittedName>
        <fullName evidence="1">N-methylhydantoinase A/oxoprolinase/acetone carboxylase beta subunit</fullName>
    </submittedName>
</protein>
<evidence type="ECO:0000313" key="1">
    <source>
        <dbReference type="EMBL" id="MBB5687711.1"/>
    </source>
</evidence>
<comment type="caution">
    <text evidence="1">The sequence shown here is derived from an EMBL/GenBank/DDBJ whole genome shotgun (WGS) entry which is preliminary data.</text>
</comment>
<dbReference type="EMBL" id="JACIJC010000008">
    <property type="protein sequence ID" value="MBB5687711.1"/>
    <property type="molecule type" value="Genomic_DNA"/>
</dbReference>
<name>A0A7W9EHF1_9SPHN</name>
<feature type="non-terminal residue" evidence="1">
    <location>
        <position position="31"/>
    </location>
</feature>
<accession>A0A7W9EHF1</accession>
<proteinExistence type="predicted"/>
<dbReference type="Proteomes" id="UP000549617">
    <property type="component" value="Unassembled WGS sequence"/>
</dbReference>
<gene>
    <name evidence="1" type="ORF">FHS49_003757</name>
</gene>
<evidence type="ECO:0000313" key="2">
    <source>
        <dbReference type="Proteomes" id="UP000549617"/>
    </source>
</evidence>